<protein>
    <recommendedName>
        <fullName evidence="9">DUF4870 domain-containing protein</fullName>
    </recommendedName>
</protein>
<evidence type="ECO:0000256" key="2">
    <source>
        <dbReference type="ARBA" id="ARBA00022692"/>
    </source>
</evidence>
<dbReference type="Proteomes" id="UP000019754">
    <property type="component" value="Unassembled WGS sequence"/>
</dbReference>
<proteinExistence type="predicted"/>
<feature type="transmembrane region" description="Helical" evidence="6">
    <location>
        <begin position="231"/>
        <end position="257"/>
    </location>
</feature>
<evidence type="ECO:0000256" key="3">
    <source>
        <dbReference type="ARBA" id="ARBA00022989"/>
    </source>
</evidence>
<feature type="compositionally biased region" description="Gly residues" evidence="5">
    <location>
        <begin position="130"/>
        <end position="148"/>
    </location>
</feature>
<feature type="compositionally biased region" description="Low complexity" evidence="5">
    <location>
        <begin position="149"/>
        <end position="158"/>
    </location>
</feature>
<comment type="caution">
    <text evidence="7">The sequence shown here is derived from an EMBL/GenBank/DDBJ whole genome shotgun (WGS) entry which is preliminary data.</text>
</comment>
<evidence type="ECO:0000256" key="1">
    <source>
        <dbReference type="ARBA" id="ARBA00004141"/>
    </source>
</evidence>
<feature type="transmembrane region" description="Helical" evidence="6">
    <location>
        <begin position="263"/>
        <end position="285"/>
    </location>
</feature>
<dbReference type="HOGENOM" id="CLU_917236_0_0_11"/>
<accession>A0A022L365</accession>
<evidence type="ECO:0000256" key="6">
    <source>
        <dbReference type="SAM" id="Phobius"/>
    </source>
</evidence>
<evidence type="ECO:0000313" key="8">
    <source>
        <dbReference type="Proteomes" id="UP000019754"/>
    </source>
</evidence>
<feature type="transmembrane region" description="Helical" evidence="6">
    <location>
        <begin position="201"/>
        <end position="219"/>
    </location>
</feature>
<sequence>MNEQSHPYDPYRNEPGQPGADDQRGAFDGAPAQPADDVTPDPYSSPAHDATALDGAPAEPADDRTGDPAAAHPHDPYVYQAGQQQSADPYAAPAAGGAAAGAGAAYGAPQGSGPAGQQPDHAGQQPGYAGQQGAGHGYQQGAGYGGQQGPAYGAQGAQNGNVPPAGIKGVYEGPLSGQPTSDSDSRLWSMLSHLSVVLGHLFSWGFLGWVGPLIIFLVYKDRDRFIRYNAAEALNGAIAVVICQVVLSVVLGIFGVITLGFGFAIFPLVGVPALVQLIFSIIGAVKANQGTWWNYPVNIRLVK</sequence>
<dbReference type="STRING" id="1249481.D641_0103485"/>
<feature type="region of interest" description="Disordered" evidence="5">
    <location>
        <begin position="1"/>
        <end position="158"/>
    </location>
</feature>
<dbReference type="AlphaFoldDB" id="A0A022L365"/>
<keyword evidence="4 6" id="KW-0472">Membrane</keyword>
<keyword evidence="3 6" id="KW-1133">Transmembrane helix</keyword>
<feature type="compositionally biased region" description="Low complexity" evidence="5">
    <location>
        <begin position="83"/>
        <end position="129"/>
    </location>
</feature>
<comment type="subcellular location">
    <subcellularLocation>
        <location evidence="1">Membrane</location>
        <topology evidence="1">Multi-pass membrane protein</topology>
    </subcellularLocation>
</comment>
<gene>
    <name evidence="7" type="ORF">D641_0103485</name>
</gene>
<reference evidence="7 8" key="1">
    <citation type="journal article" date="2013" name="Genome Announc.">
        <title>Draft genome sequence of an Actinobacterium, Brachybacterium muris strain UCD-AY4.</title>
        <authorList>
            <person name="Lo J.R."/>
            <person name="Lang J.M."/>
            <person name="Darling A.E."/>
            <person name="Eisen J.A."/>
            <person name="Coil D.A."/>
        </authorList>
    </citation>
    <scope>NUCLEOTIDE SEQUENCE [LARGE SCALE GENOMIC DNA]</scope>
    <source>
        <strain evidence="7 8">UCD-AY4</strain>
    </source>
</reference>
<dbReference type="InterPro" id="IPR019109">
    <property type="entry name" value="MamF_MmsF"/>
</dbReference>
<dbReference type="RefSeq" id="WP_017822413.1">
    <property type="nucleotide sequence ID" value="NZ_AORC01000004.1"/>
</dbReference>
<dbReference type="EMBL" id="AORC01000004">
    <property type="protein sequence ID" value="EYT50350.1"/>
    <property type="molecule type" value="Genomic_DNA"/>
</dbReference>
<keyword evidence="2 6" id="KW-0812">Transmembrane</keyword>
<evidence type="ECO:0000256" key="4">
    <source>
        <dbReference type="ARBA" id="ARBA00023136"/>
    </source>
</evidence>
<evidence type="ECO:0000256" key="5">
    <source>
        <dbReference type="SAM" id="MobiDB-lite"/>
    </source>
</evidence>
<dbReference type="OrthoDB" id="9808930at2"/>
<name>A0A022L365_9MICO</name>
<evidence type="ECO:0000313" key="7">
    <source>
        <dbReference type="EMBL" id="EYT50350.1"/>
    </source>
</evidence>
<evidence type="ECO:0008006" key="9">
    <source>
        <dbReference type="Google" id="ProtNLM"/>
    </source>
</evidence>
<dbReference type="Pfam" id="PF09685">
    <property type="entry name" value="MamF_MmsF"/>
    <property type="match status" value="1"/>
</dbReference>
<keyword evidence="8" id="KW-1185">Reference proteome</keyword>
<organism evidence="7 8">
    <name type="scientific">Brachybacterium muris UCD-AY4</name>
    <dbReference type="NCBI Taxonomy" id="1249481"/>
    <lineage>
        <taxon>Bacteria</taxon>
        <taxon>Bacillati</taxon>
        <taxon>Actinomycetota</taxon>
        <taxon>Actinomycetes</taxon>
        <taxon>Micrococcales</taxon>
        <taxon>Dermabacteraceae</taxon>
        <taxon>Brachybacterium</taxon>
    </lineage>
</organism>